<evidence type="ECO:0000313" key="16">
    <source>
        <dbReference type="WBParaSite" id="BPAG_0001197301-mRNA-1"/>
    </source>
</evidence>
<dbReference type="SMART" id="SM00146">
    <property type="entry name" value="PI3Kc"/>
    <property type="match status" value="1"/>
</dbReference>
<keyword evidence="15" id="KW-1185">Reference proteome</keyword>
<name>A0A158PS30_BRUPA</name>
<dbReference type="PANTHER" id="PTHR11139">
    <property type="entry name" value="ATAXIA TELANGIECTASIA MUTATED ATM -RELATED"/>
    <property type="match status" value="1"/>
</dbReference>
<dbReference type="InterPro" id="IPR036940">
    <property type="entry name" value="PI3/4_kinase_cat_sf"/>
</dbReference>
<proteinExistence type="inferred from homology"/>
<dbReference type="GO" id="GO:0005634">
    <property type="term" value="C:nucleus"/>
    <property type="evidence" value="ECO:0007669"/>
    <property type="project" value="TreeGrafter"/>
</dbReference>
<dbReference type="PROSITE" id="PS50290">
    <property type="entry name" value="PI3_4_KINASE_3"/>
    <property type="match status" value="1"/>
</dbReference>
<dbReference type="SMART" id="SM01343">
    <property type="entry name" value="FATC"/>
    <property type="match status" value="1"/>
</dbReference>
<keyword evidence="5" id="KW-0547">Nucleotide-binding</keyword>
<dbReference type="GO" id="GO:0031931">
    <property type="term" value="C:TORC1 complex"/>
    <property type="evidence" value="ECO:0007669"/>
    <property type="project" value="TreeGrafter"/>
</dbReference>
<dbReference type="Pfam" id="PF00454">
    <property type="entry name" value="PI3_PI4_kinase"/>
    <property type="match status" value="1"/>
</dbReference>
<evidence type="ECO:0000256" key="2">
    <source>
        <dbReference type="ARBA" id="ARBA00012513"/>
    </source>
</evidence>
<dbReference type="InterPro" id="IPR016024">
    <property type="entry name" value="ARM-type_fold"/>
</dbReference>
<dbReference type="GO" id="GO:0004674">
    <property type="term" value="F:protein serine/threonine kinase activity"/>
    <property type="evidence" value="ECO:0007669"/>
    <property type="project" value="UniProtKB-KW"/>
</dbReference>
<dbReference type="GO" id="GO:0005737">
    <property type="term" value="C:cytoplasm"/>
    <property type="evidence" value="ECO:0007669"/>
    <property type="project" value="TreeGrafter"/>
</dbReference>
<comment type="similarity">
    <text evidence="1">Belongs to the PI3/PI4-kinase family.</text>
</comment>
<accession>A0A158PS30</accession>
<dbReference type="InterPro" id="IPR003152">
    <property type="entry name" value="FATC_dom"/>
</dbReference>
<dbReference type="Pfam" id="PF15785">
    <property type="entry name" value="SMG1"/>
    <property type="match status" value="2"/>
</dbReference>
<feature type="domain" description="FATC" evidence="13">
    <location>
        <begin position="2523"/>
        <end position="2555"/>
    </location>
</feature>
<protein>
    <recommendedName>
        <fullName evidence="2">non-specific serine/threonine protein kinase</fullName>
        <ecNumber evidence="2">2.7.11.1</ecNumber>
    </recommendedName>
</protein>
<reference evidence="14 15" key="2">
    <citation type="submission" date="2018-11" db="EMBL/GenBank/DDBJ databases">
        <authorList>
            <consortium name="Pathogen Informatics"/>
        </authorList>
    </citation>
    <scope>NUCLEOTIDE SEQUENCE [LARGE SCALE GENOMIC DNA]</scope>
</reference>
<evidence type="ECO:0000256" key="8">
    <source>
        <dbReference type="ARBA" id="ARBA00023161"/>
    </source>
</evidence>
<keyword evidence="4" id="KW-0808">Transferase</keyword>
<keyword evidence="3" id="KW-0723">Serine/threonine-protein kinase</keyword>
<evidence type="ECO:0000256" key="7">
    <source>
        <dbReference type="ARBA" id="ARBA00022840"/>
    </source>
</evidence>
<dbReference type="GO" id="GO:0031929">
    <property type="term" value="P:TOR signaling"/>
    <property type="evidence" value="ECO:0007669"/>
    <property type="project" value="TreeGrafter"/>
</dbReference>
<feature type="domain" description="PI3K/PI4K catalytic" evidence="12">
    <location>
        <begin position="1983"/>
        <end position="2320"/>
    </location>
</feature>
<feature type="region of interest" description="Disordered" evidence="11">
    <location>
        <begin position="2466"/>
        <end position="2491"/>
    </location>
</feature>
<evidence type="ECO:0000313" key="14">
    <source>
        <dbReference type="EMBL" id="VDN93121.1"/>
    </source>
</evidence>
<dbReference type="GO" id="GO:0000184">
    <property type="term" value="P:nuclear-transcribed mRNA catabolic process, nonsense-mediated decay"/>
    <property type="evidence" value="ECO:0007669"/>
    <property type="project" value="UniProtKB-KW"/>
</dbReference>
<dbReference type="PANTHER" id="PTHR11139:SF119">
    <property type="entry name" value="SERINE_THREONINE-PROTEIN KINASE SMG1"/>
    <property type="match status" value="1"/>
</dbReference>
<evidence type="ECO:0000256" key="6">
    <source>
        <dbReference type="ARBA" id="ARBA00022777"/>
    </source>
</evidence>
<reference evidence="16" key="1">
    <citation type="submission" date="2016-04" db="UniProtKB">
        <authorList>
            <consortium name="WormBaseParasite"/>
        </authorList>
    </citation>
    <scope>IDENTIFICATION</scope>
</reference>
<evidence type="ECO:0000256" key="9">
    <source>
        <dbReference type="ARBA" id="ARBA00047899"/>
    </source>
</evidence>
<dbReference type="InterPro" id="IPR039414">
    <property type="entry name" value="SMG1_PIKKc"/>
</dbReference>
<comment type="catalytic activity">
    <reaction evidence="9">
        <text>L-threonyl-[protein] + ATP = O-phospho-L-threonyl-[protein] + ADP + H(+)</text>
        <dbReference type="Rhea" id="RHEA:46608"/>
        <dbReference type="Rhea" id="RHEA-COMP:11060"/>
        <dbReference type="Rhea" id="RHEA-COMP:11605"/>
        <dbReference type="ChEBI" id="CHEBI:15378"/>
        <dbReference type="ChEBI" id="CHEBI:30013"/>
        <dbReference type="ChEBI" id="CHEBI:30616"/>
        <dbReference type="ChEBI" id="CHEBI:61977"/>
        <dbReference type="ChEBI" id="CHEBI:456216"/>
        <dbReference type="EC" id="2.7.11.1"/>
    </reaction>
</comment>
<dbReference type="GO" id="GO:0031932">
    <property type="term" value="C:TORC2 complex"/>
    <property type="evidence" value="ECO:0007669"/>
    <property type="project" value="TreeGrafter"/>
</dbReference>
<dbReference type="EMBL" id="UZAD01013259">
    <property type="protein sequence ID" value="VDN93121.1"/>
    <property type="molecule type" value="Genomic_DNA"/>
</dbReference>
<evidence type="ECO:0000259" key="12">
    <source>
        <dbReference type="PROSITE" id="PS50290"/>
    </source>
</evidence>
<evidence type="ECO:0000256" key="10">
    <source>
        <dbReference type="ARBA" id="ARBA00048679"/>
    </source>
</evidence>
<dbReference type="SUPFAM" id="SSF56112">
    <property type="entry name" value="Protein kinase-like (PK-like)"/>
    <property type="match status" value="1"/>
</dbReference>
<dbReference type="Gene3D" id="1.10.1070.11">
    <property type="entry name" value="Phosphatidylinositol 3-/4-kinase, catalytic domain"/>
    <property type="match status" value="1"/>
</dbReference>
<dbReference type="GO" id="GO:0005524">
    <property type="term" value="F:ATP binding"/>
    <property type="evidence" value="ECO:0007669"/>
    <property type="project" value="UniProtKB-KW"/>
</dbReference>
<keyword evidence="8" id="KW-0866">Nonsense-mediated mRNA decay</keyword>
<evidence type="ECO:0000256" key="4">
    <source>
        <dbReference type="ARBA" id="ARBA00022679"/>
    </source>
</evidence>
<dbReference type="GO" id="GO:0016242">
    <property type="term" value="P:negative regulation of macroautophagy"/>
    <property type="evidence" value="ECO:0007669"/>
    <property type="project" value="TreeGrafter"/>
</dbReference>
<dbReference type="PROSITE" id="PS51190">
    <property type="entry name" value="FATC"/>
    <property type="match status" value="1"/>
</dbReference>
<dbReference type="InterPro" id="IPR000403">
    <property type="entry name" value="PI3/4_kinase_cat_dom"/>
</dbReference>
<dbReference type="InterPro" id="IPR050517">
    <property type="entry name" value="DDR_Repair_Kinase"/>
</dbReference>
<evidence type="ECO:0000259" key="13">
    <source>
        <dbReference type="PROSITE" id="PS51190"/>
    </source>
</evidence>
<evidence type="ECO:0000256" key="5">
    <source>
        <dbReference type="ARBA" id="ARBA00022741"/>
    </source>
</evidence>
<keyword evidence="6" id="KW-0418">Kinase</keyword>
<dbReference type="WBParaSite" id="BPAG_0001197301-mRNA-1">
    <property type="protein sequence ID" value="BPAG_0001197301-mRNA-1"/>
    <property type="gene ID" value="BPAG_0001197301"/>
</dbReference>
<dbReference type="Gene3D" id="3.30.1010.10">
    <property type="entry name" value="Phosphatidylinositol 3-kinase Catalytic Subunit, Chain A, domain 4"/>
    <property type="match status" value="1"/>
</dbReference>
<dbReference type="EC" id="2.7.11.1" evidence="2"/>
<organism evidence="16">
    <name type="scientific">Brugia pahangi</name>
    <name type="common">Filarial nematode worm</name>
    <dbReference type="NCBI Taxonomy" id="6280"/>
    <lineage>
        <taxon>Eukaryota</taxon>
        <taxon>Metazoa</taxon>
        <taxon>Ecdysozoa</taxon>
        <taxon>Nematoda</taxon>
        <taxon>Chromadorea</taxon>
        <taxon>Rhabditida</taxon>
        <taxon>Spirurina</taxon>
        <taxon>Spiruromorpha</taxon>
        <taxon>Filarioidea</taxon>
        <taxon>Onchocercidae</taxon>
        <taxon>Brugia</taxon>
    </lineage>
</organism>
<dbReference type="InterPro" id="IPR031559">
    <property type="entry name" value="SMG1"/>
</dbReference>
<dbReference type="SUPFAM" id="SSF48371">
    <property type="entry name" value="ARM repeat"/>
    <property type="match status" value="1"/>
</dbReference>
<dbReference type="CDD" id="cd05170">
    <property type="entry name" value="PIKKc_SMG1"/>
    <property type="match status" value="1"/>
</dbReference>
<dbReference type="InterPro" id="IPR011009">
    <property type="entry name" value="Kinase-like_dom_sf"/>
</dbReference>
<gene>
    <name evidence="14" type="ORF">BPAG_LOCUS11935</name>
</gene>
<evidence type="ECO:0000256" key="11">
    <source>
        <dbReference type="SAM" id="MobiDB-lite"/>
    </source>
</evidence>
<sequence length="2555" mass="290658">MIRIGGEGGQLSFFMGRMNQRYSISRLLRWSNASAMNGSMEVQQTKNVEVKSLVYRIINDKKSYSKDERIAACEQLQQAFTLASDVSNIGCDWKKLMEDLLYCIKTRQQFEVKRCVSDCLGSLGCIMFSQYNEYLKVMLGEAKLIPDRYEDDKALVLKAIFSSLNLIGTFAWQSRIKPQDVDALMTAVKNWLEVNDSSIVLISLLDTCLAVSKYFPAIFKHSFDDVVDFTVGWYIEPEQPIAVLDKCHQMLVELRPYWYSAVPAAITLMKQFLDDASAYIEDIRVNESTPENMLAKTAAILRALSTMLEVMNTPVSPLVIDFTEKVFGRIIRLLTHLSDVFAAKIGTVFGHMAEVLYVALKAYPKLDFLINSMKALKIMFEHPSVDEKSMLKILGCSGKIIDNITPEMVVEIVDYIVGDGGPLNHVIIRSQRVMQAYGNVLGKLLAPKNLSTLQVVYNRVREDVRNCLNILQATEIEAYSSNNVVTEKKLMIYFNALYSLGIVKNSLIAMVGLSPSLFTFLMTETPITTKQFIINHPGCHYALLYIVKAHSEKHENFVANSNLLIDKNSLTLVTEPATAKHTTTILNTVTKLLVLDDLLWTDTRNLLVDWIHGLVFSLTQDVLQHILNKPETIEMRAALLDSFVRHSLPKKTSLDNKIFSNPEAFVVHWCAATTSHRVRHFTLLRRLAVFNLIKNEKPEVTAKFVRHIFEQCHSGCQNKITGIWQATPPVLFIRNGLTECVQDLMEFGQQKISESLFTSEHFKIFADFLLNSVLPTYCFNNIDDGYWISDTAATIYAGAMGDINTNIDCISKWRWIIAQMAQFCVNNRFKTPLGKPLDTFLAFENEIRRLAGNALSRKPLPISKSAKDEVVQKTVAVSRRGAVEDEDEAEMEIEREARQLTTSEQWWRVRTLLDMIEVLDKLIVYACHGAIFQLSTVSQLSQQFLTTNQASCANWLSRLCLPMMAVAYTSSNFAQVVRLGGCLLRDIGKRTEEKGSKDNIDEKGEINSVAHTCITWMVKALIDLGRPQSILGLHAWVKNIYGKQYVWIKCAAHMAAGRIEFALNGLQECLRNENSSENIQKTIRQLIIFGLEVLRNSEEIDLFWRTLYGVLDSKPDEIPDGFEELTWKRMKSLTTFDNCLKDESVMSVPWDIRNSFIHTELKLMEIVHDYSRDSKDNKTDVVDLTRQLSEDARILLLADTGLQIFTRASALHLLATAVKDSRKPYHKQSVIANVVDPSFLFDWKNGSPIQRLALGQQLSTWLQYTQNRENGGSSSLRIISNEAAYHLEMTRLARKTKNYRLAEKHIKIHYNKRLPTLDSFQLSILRGMQGNWISGATDKENKLTNNVTAQLSMQQRLYNFENLTSSYGLSKMMWSMSEMADTDRARTFLRGKAFSLLMNAVADEIDRLIYKSNLMFNGTPTVAPDTLIAVLTQQLNHATIEVDSAVLSIRPNIVANNHHQEQKASAKAIIQLARWLQMESSLLPVAMSYSIRIVFHMFGVEQSRLPVLGPSGIIDSLAGALLSTSCKLSPHLAKAHLELGNWAFKRATDADNEIRLSFINEECDTMKWQIKNACTSVDDSVVENLLQTMQKCTSLAAILPNCKAVVGNSINEQTCDLLFGPRSIVQEIWKGANSRHLAFCNCAAHSYFAYIAVNGREAKEGTIGVVMATLRILQLLVKQYDALHHLILTEMLQVNELMWKDILPQLFARLNHPVRAVRDTLCTILERIAATSPHALCYPAIVGTTQPIVIHNEYVDNGEVEKNDFVDVIDEEKKKRADQDRSLMFECCQRIVTRMQALFPDLVKDVTEFVKELQRIDMLHEERWTFVLTNLDLEMNRRILQIEEEMMKTLMNTHLSDDEKKDIIHEKTIIFTSLVYRIVENLYEKTCTSVPVTINEKQFQDAYLATIEEAMKTLRRNRSEPRQAWASFKLLLTQLNQRANRRSFVFLQMADISPRLTALNKTHVPLPGQEHKNFCDVVMLERISKQTVILPTKTRPRKVVFHGSDGKDYPFLFKGQEDLHLDERIMQLLRICNLMLSTKETDWPSYIAENYSVIPLGSRSGLIEWVEGATPIFQVYRKWQLRKAAENMANQKINEVERPSALFFRKLRAAFQANKIPKESITDRQKWPYPVLKGVVEDLIEETPRDLLSREFWLRAGSSDTWFRVTERFARSTAVMSVLGSILGLGDRHLDNVLVNFEFGHVVHIDYNVCFDKGRNLRVPEMVPFRLTGNIVRALGPTDIEGTFRLSSENVLRKLRAGKEILLTMLDAFVYDPLVDWAAAQDDLGSKSMIGIATFIAVYGVVDGHSDILHAMTLSLLALRARELSSSWLDNRNHLICMLSSIISILKKMYENTQKDAESRPQNWEDEINKLEVEKLSIERDLKKAVAEHHSMMHDIRPLLRSFAHASFDLASIYTNEPLIKGLKLLDDPYSNCAACIDLFLSVIDNIPSIYDNLLLLEKMKEREELPPCNGKSSPVEHHKGQQQQNLHGKHVSKRIRMKLEGMVTPGINKNENTKIDANIVSEPLTPSEQIDLLIQQATDISNLALMYEGWTAWV</sequence>
<dbReference type="STRING" id="6280.A0A158PS30"/>
<keyword evidence="7" id="KW-0067">ATP-binding</keyword>
<dbReference type="Pfam" id="PF02260">
    <property type="entry name" value="FATC"/>
    <property type="match status" value="1"/>
</dbReference>
<evidence type="ECO:0000313" key="15">
    <source>
        <dbReference type="Proteomes" id="UP000278627"/>
    </source>
</evidence>
<comment type="catalytic activity">
    <reaction evidence="10">
        <text>L-seryl-[protein] + ATP = O-phospho-L-seryl-[protein] + ADP + H(+)</text>
        <dbReference type="Rhea" id="RHEA:17989"/>
        <dbReference type="Rhea" id="RHEA-COMP:9863"/>
        <dbReference type="Rhea" id="RHEA-COMP:11604"/>
        <dbReference type="ChEBI" id="CHEBI:15378"/>
        <dbReference type="ChEBI" id="CHEBI:29999"/>
        <dbReference type="ChEBI" id="CHEBI:30616"/>
        <dbReference type="ChEBI" id="CHEBI:83421"/>
        <dbReference type="ChEBI" id="CHEBI:456216"/>
        <dbReference type="EC" id="2.7.11.1"/>
    </reaction>
</comment>
<dbReference type="Proteomes" id="UP000278627">
    <property type="component" value="Unassembled WGS sequence"/>
</dbReference>
<evidence type="ECO:0000256" key="1">
    <source>
        <dbReference type="ARBA" id="ARBA00011031"/>
    </source>
</evidence>
<evidence type="ECO:0000256" key="3">
    <source>
        <dbReference type="ARBA" id="ARBA00022527"/>
    </source>
</evidence>